<protein>
    <recommendedName>
        <fullName evidence="3">N-succinylarginine dihydrolase</fullName>
        <ecNumber evidence="3">3.5.3.23</ecNumber>
    </recommendedName>
</protein>
<reference evidence="4 5" key="1">
    <citation type="submission" date="2019-02" db="EMBL/GenBank/DDBJ databases">
        <title>Deep-cultivation of Planctomycetes and their phenomic and genomic characterization uncovers novel biology.</title>
        <authorList>
            <person name="Wiegand S."/>
            <person name="Jogler M."/>
            <person name="Boedeker C."/>
            <person name="Pinto D."/>
            <person name="Vollmers J."/>
            <person name="Rivas-Marin E."/>
            <person name="Kohn T."/>
            <person name="Peeters S.H."/>
            <person name="Heuer A."/>
            <person name="Rast P."/>
            <person name="Oberbeckmann S."/>
            <person name="Bunk B."/>
            <person name="Jeske O."/>
            <person name="Meyerdierks A."/>
            <person name="Storesund J.E."/>
            <person name="Kallscheuer N."/>
            <person name="Luecker S."/>
            <person name="Lage O.M."/>
            <person name="Pohl T."/>
            <person name="Merkel B.J."/>
            <person name="Hornburger P."/>
            <person name="Mueller R.-W."/>
            <person name="Bruemmer F."/>
            <person name="Labrenz M."/>
            <person name="Spormann A.M."/>
            <person name="Op den Camp H."/>
            <person name="Overmann J."/>
            <person name="Amann R."/>
            <person name="Jetten M.S.M."/>
            <person name="Mascher T."/>
            <person name="Medema M.H."/>
            <person name="Devos D.P."/>
            <person name="Kaster A.-K."/>
            <person name="Ovreas L."/>
            <person name="Rohde M."/>
            <person name="Galperin M.Y."/>
            <person name="Jogler C."/>
        </authorList>
    </citation>
    <scope>NUCLEOTIDE SEQUENCE [LARGE SCALE GENOMIC DNA]</scope>
    <source>
        <strain evidence="4 5">Pan265</strain>
    </source>
</reference>
<dbReference type="KEGG" id="mcad:Pan265_15590"/>
<dbReference type="SUPFAM" id="SSF55909">
    <property type="entry name" value="Pentein"/>
    <property type="match status" value="1"/>
</dbReference>
<dbReference type="Pfam" id="PF04996">
    <property type="entry name" value="AstB"/>
    <property type="match status" value="1"/>
</dbReference>
<dbReference type="InterPro" id="IPR007079">
    <property type="entry name" value="SuccinylArg_d-Hdrlase_AstB"/>
</dbReference>
<dbReference type="EMBL" id="CP036280">
    <property type="protein sequence ID" value="QDU71707.1"/>
    <property type="molecule type" value="Genomic_DNA"/>
</dbReference>
<evidence type="ECO:0000256" key="3">
    <source>
        <dbReference type="NCBIfam" id="TIGR03241"/>
    </source>
</evidence>
<dbReference type="GO" id="GO:0006527">
    <property type="term" value="P:L-arginine catabolic process"/>
    <property type="evidence" value="ECO:0007669"/>
    <property type="project" value="UniProtKB-UniRule"/>
</dbReference>
<dbReference type="Proteomes" id="UP000320386">
    <property type="component" value="Chromosome"/>
</dbReference>
<proteinExistence type="inferred from homology"/>
<dbReference type="RefSeq" id="WP_145445899.1">
    <property type="nucleotide sequence ID" value="NZ_CP036280.1"/>
</dbReference>
<dbReference type="EC" id="3.5.3.23" evidence="3"/>
<dbReference type="AlphaFoldDB" id="A0A518BXK0"/>
<keyword evidence="2 4" id="KW-0378">Hydrolase</keyword>
<dbReference type="Gene3D" id="3.75.10.20">
    <property type="entry name" value="Succinylarginine dihydrolase"/>
    <property type="match status" value="1"/>
</dbReference>
<dbReference type="HAMAP" id="MF_01172">
    <property type="entry name" value="AstB"/>
    <property type="match status" value="1"/>
</dbReference>
<evidence type="ECO:0000313" key="4">
    <source>
        <dbReference type="EMBL" id="QDU71707.1"/>
    </source>
</evidence>
<dbReference type="NCBIfam" id="TIGR03241">
    <property type="entry name" value="arg_catab_astB"/>
    <property type="match status" value="1"/>
</dbReference>
<organism evidence="4 5">
    <name type="scientific">Mucisphaera calidilacus</name>
    <dbReference type="NCBI Taxonomy" id="2527982"/>
    <lineage>
        <taxon>Bacteria</taxon>
        <taxon>Pseudomonadati</taxon>
        <taxon>Planctomycetota</taxon>
        <taxon>Phycisphaerae</taxon>
        <taxon>Phycisphaerales</taxon>
        <taxon>Phycisphaeraceae</taxon>
        <taxon>Mucisphaera</taxon>
    </lineage>
</organism>
<keyword evidence="5" id="KW-1185">Reference proteome</keyword>
<evidence type="ECO:0000256" key="2">
    <source>
        <dbReference type="ARBA" id="ARBA00022801"/>
    </source>
</evidence>
<sequence>MTTTEFQFDGLVGPTHNYAGLAPGNLASQTHRGDTASPRAAVLQGIDKAATLARLGIPQAVLPPHERPHLDLLRAAGFTGTDADLLHAAQRHAPELLAAAWSASAMWTANAATVSPAPDTADQRLHLSPANLTSALHRSLEAPFTTRLLRRIFADDTRFAVHDPLPAALTDEGAANHTRLAPTHDNPGIEIFTYGTAAPRGTSPGPEPRRFNARQRLAASQAVARRHQLDPQRTLFLQQHPDAIDAGVFHNDVIAVGDTDLLLLHEHAYIDTDDAISQITETWNRHHAQPLIILRVHPDEVSLEDAVSSYLFNSQLLRTPDGQRLIVCPENCRQSPAVSRLLEDWQTQGLIHEALFFDLQQSMSNGGGPACLRLRVVLTDHQQAAIPQSLLLTERRAAQLRDWAHRTYPETLTPDDLADPKLITIARDALDELTRILNLSNLYDFQR</sequence>
<dbReference type="NCBIfam" id="NF009789">
    <property type="entry name" value="PRK13281.1"/>
    <property type="match status" value="1"/>
</dbReference>
<dbReference type="OrthoDB" id="248552at2"/>
<dbReference type="GO" id="GO:0009015">
    <property type="term" value="F:N-succinylarginine dihydrolase activity"/>
    <property type="evidence" value="ECO:0007669"/>
    <property type="project" value="UniProtKB-UniRule"/>
</dbReference>
<accession>A0A518BXK0</accession>
<dbReference type="InterPro" id="IPR037031">
    <property type="entry name" value="AstB_sf"/>
</dbReference>
<name>A0A518BXK0_9BACT</name>
<dbReference type="PANTHER" id="PTHR30420">
    <property type="entry name" value="N-SUCCINYLARGININE DIHYDROLASE"/>
    <property type="match status" value="1"/>
</dbReference>
<evidence type="ECO:0000256" key="1">
    <source>
        <dbReference type="ARBA" id="ARBA00022503"/>
    </source>
</evidence>
<dbReference type="PANTHER" id="PTHR30420:SF2">
    <property type="entry name" value="N-SUCCINYLARGININE DIHYDROLASE"/>
    <property type="match status" value="1"/>
</dbReference>
<keyword evidence="1" id="KW-0056">Arginine metabolism</keyword>
<gene>
    <name evidence="4" type="primary">astB</name>
    <name evidence="4" type="ORF">Pan265_15590</name>
</gene>
<evidence type="ECO:0000313" key="5">
    <source>
        <dbReference type="Proteomes" id="UP000320386"/>
    </source>
</evidence>